<protein>
    <submittedName>
        <fullName evidence="2">Uncharacterized protein</fullName>
    </submittedName>
</protein>
<keyword evidence="1" id="KW-1133">Transmembrane helix</keyword>
<feature type="transmembrane region" description="Helical" evidence="1">
    <location>
        <begin position="42"/>
        <end position="64"/>
    </location>
</feature>
<sequence>MDICRVCSLPSFCILLVILISYYFFFLSLSSAILLAALHHHYYQYVKVQMFTPSFCIFFLYAVISCEEKKISYLYFQKAKTLISQIYSD</sequence>
<keyword evidence="1" id="KW-0472">Membrane</keyword>
<evidence type="ECO:0000313" key="3">
    <source>
        <dbReference type="Proteomes" id="UP001430953"/>
    </source>
</evidence>
<comment type="caution">
    <text evidence="2">The sequence shown here is derived from an EMBL/GenBank/DDBJ whole genome shotgun (WGS) entry which is preliminary data.</text>
</comment>
<evidence type="ECO:0000313" key="2">
    <source>
        <dbReference type="EMBL" id="KAL0125146.1"/>
    </source>
</evidence>
<keyword evidence="3" id="KW-1185">Reference proteome</keyword>
<reference evidence="2 3" key="1">
    <citation type="submission" date="2023-03" db="EMBL/GenBank/DDBJ databases">
        <title>High recombination rates correlate with genetic variation in Cardiocondyla obscurior ants.</title>
        <authorList>
            <person name="Errbii M."/>
        </authorList>
    </citation>
    <scope>NUCLEOTIDE SEQUENCE [LARGE SCALE GENOMIC DNA]</scope>
    <source>
        <strain evidence="2">Alpha-2009</strain>
        <tissue evidence="2">Whole body</tissue>
    </source>
</reference>
<keyword evidence="1" id="KW-0812">Transmembrane</keyword>
<dbReference type="Proteomes" id="UP001430953">
    <property type="component" value="Unassembled WGS sequence"/>
</dbReference>
<organism evidence="2 3">
    <name type="scientific">Cardiocondyla obscurior</name>
    <dbReference type="NCBI Taxonomy" id="286306"/>
    <lineage>
        <taxon>Eukaryota</taxon>
        <taxon>Metazoa</taxon>
        <taxon>Ecdysozoa</taxon>
        <taxon>Arthropoda</taxon>
        <taxon>Hexapoda</taxon>
        <taxon>Insecta</taxon>
        <taxon>Pterygota</taxon>
        <taxon>Neoptera</taxon>
        <taxon>Endopterygota</taxon>
        <taxon>Hymenoptera</taxon>
        <taxon>Apocrita</taxon>
        <taxon>Aculeata</taxon>
        <taxon>Formicoidea</taxon>
        <taxon>Formicidae</taxon>
        <taxon>Myrmicinae</taxon>
        <taxon>Cardiocondyla</taxon>
    </lineage>
</organism>
<proteinExistence type="predicted"/>
<dbReference type="AlphaFoldDB" id="A0AAW2GGG4"/>
<feature type="transmembrane region" description="Helical" evidence="1">
    <location>
        <begin position="12"/>
        <end position="36"/>
    </location>
</feature>
<evidence type="ECO:0000256" key="1">
    <source>
        <dbReference type="SAM" id="Phobius"/>
    </source>
</evidence>
<name>A0AAW2GGG4_9HYME</name>
<dbReference type="EMBL" id="JADYXP020000004">
    <property type="protein sequence ID" value="KAL0125146.1"/>
    <property type="molecule type" value="Genomic_DNA"/>
</dbReference>
<gene>
    <name evidence="2" type="ORF">PUN28_004350</name>
</gene>
<accession>A0AAW2GGG4</accession>